<dbReference type="Gene3D" id="1.10.10.10">
    <property type="entry name" value="Winged helix-like DNA-binding domain superfamily/Winged helix DNA-binding domain"/>
    <property type="match status" value="1"/>
</dbReference>
<dbReference type="PRINTS" id="PR00035">
    <property type="entry name" value="HTHGNTR"/>
</dbReference>
<dbReference type="InterPro" id="IPR028978">
    <property type="entry name" value="Chorismate_lyase_/UTRA_dom_sf"/>
</dbReference>
<feature type="domain" description="HTH gntR-type" evidence="4">
    <location>
        <begin position="24"/>
        <end position="92"/>
    </location>
</feature>
<keyword evidence="2" id="KW-0238">DNA-binding</keyword>
<dbReference type="InterPro" id="IPR036390">
    <property type="entry name" value="WH_DNA-bd_sf"/>
</dbReference>
<dbReference type="InterPro" id="IPR011663">
    <property type="entry name" value="UTRA"/>
</dbReference>
<protein>
    <submittedName>
        <fullName evidence="5">Transcriptional regulator, GntR family</fullName>
    </submittedName>
</protein>
<evidence type="ECO:0000259" key="4">
    <source>
        <dbReference type="PROSITE" id="PS50949"/>
    </source>
</evidence>
<evidence type="ECO:0000256" key="3">
    <source>
        <dbReference type="ARBA" id="ARBA00023163"/>
    </source>
</evidence>
<keyword evidence="3" id="KW-0804">Transcription</keyword>
<accession>A0A1K1SYW9</accession>
<dbReference type="SUPFAM" id="SSF46785">
    <property type="entry name" value="Winged helix' DNA-binding domain"/>
    <property type="match status" value="1"/>
</dbReference>
<proteinExistence type="predicted"/>
<dbReference type="CDD" id="cd07377">
    <property type="entry name" value="WHTH_GntR"/>
    <property type="match status" value="1"/>
</dbReference>
<dbReference type="InterPro" id="IPR036388">
    <property type="entry name" value="WH-like_DNA-bd_sf"/>
</dbReference>
<evidence type="ECO:0000313" key="5">
    <source>
        <dbReference type="EMBL" id="SFW89530.1"/>
    </source>
</evidence>
<dbReference type="PANTHER" id="PTHR44846:SF1">
    <property type="entry name" value="MANNOSYL-D-GLYCERATE TRANSPORT_METABOLISM SYSTEM REPRESSOR MNGR-RELATED"/>
    <property type="match status" value="1"/>
</dbReference>
<dbReference type="SMART" id="SM00345">
    <property type="entry name" value="HTH_GNTR"/>
    <property type="match status" value="1"/>
</dbReference>
<dbReference type="GO" id="GO:0003700">
    <property type="term" value="F:DNA-binding transcription factor activity"/>
    <property type="evidence" value="ECO:0007669"/>
    <property type="project" value="InterPro"/>
</dbReference>
<dbReference type="Pfam" id="PF00392">
    <property type="entry name" value="GntR"/>
    <property type="match status" value="1"/>
</dbReference>
<dbReference type="Pfam" id="PF07702">
    <property type="entry name" value="UTRA"/>
    <property type="match status" value="1"/>
</dbReference>
<keyword evidence="1" id="KW-0805">Transcription regulation</keyword>
<keyword evidence="6" id="KW-1185">Reference proteome</keyword>
<sequence>MPAPSRHSRLSADGPVLDGIPEHGRVPRYYAVKVELLAVIAELGEGAVLPTERELCERFEVSRATVRQAVGELVLEGKLSRRQGSGTYVAAPKLVQPLALVSYTEGLRRQGIRPGRNVITLERRLAGSALAADLQVTSDAEVIHIERVLLADEERVGLESTYLLADRFPTLLEVFDPGQSLSACLSEKLGVVFDGAEERVETVLATPREALLVGTNPALPMLLMHRISWGPDGAPFERVRSLYRGDRLSFVTQLGRPAT</sequence>
<dbReference type="SMART" id="SM00866">
    <property type="entry name" value="UTRA"/>
    <property type="match status" value="1"/>
</dbReference>
<evidence type="ECO:0000256" key="2">
    <source>
        <dbReference type="ARBA" id="ARBA00023125"/>
    </source>
</evidence>
<dbReference type="Proteomes" id="UP000182740">
    <property type="component" value="Unassembled WGS sequence"/>
</dbReference>
<dbReference type="Gene3D" id="3.40.1410.10">
    <property type="entry name" value="Chorismate lyase-like"/>
    <property type="match status" value="1"/>
</dbReference>
<dbReference type="PROSITE" id="PS50949">
    <property type="entry name" value="HTH_GNTR"/>
    <property type="match status" value="1"/>
</dbReference>
<dbReference type="InterPro" id="IPR000524">
    <property type="entry name" value="Tscrpt_reg_HTH_GntR"/>
</dbReference>
<gene>
    <name evidence="5" type="ORF">SAMN04489730_7272</name>
</gene>
<dbReference type="PANTHER" id="PTHR44846">
    <property type="entry name" value="MANNOSYL-D-GLYCERATE TRANSPORT/METABOLISM SYSTEM REPRESSOR MNGR-RELATED"/>
    <property type="match status" value="1"/>
</dbReference>
<dbReference type="AlphaFoldDB" id="A0A1K1SYW9"/>
<evidence type="ECO:0000256" key="1">
    <source>
        <dbReference type="ARBA" id="ARBA00023015"/>
    </source>
</evidence>
<dbReference type="EMBL" id="FPJG01000006">
    <property type="protein sequence ID" value="SFW89530.1"/>
    <property type="molecule type" value="Genomic_DNA"/>
</dbReference>
<dbReference type="RefSeq" id="WP_072480454.1">
    <property type="nucleotide sequence ID" value="NZ_FPJG01000006.1"/>
</dbReference>
<evidence type="ECO:0000313" key="6">
    <source>
        <dbReference type="Proteomes" id="UP000182740"/>
    </source>
</evidence>
<dbReference type="SUPFAM" id="SSF64288">
    <property type="entry name" value="Chorismate lyase-like"/>
    <property type="match status" value="1"/>
</dbReference>
<dbReference type="GO" id="GO:0045892">
    <property type="term" value="P:negative regulation of DNA-templated transcription"/>
    <property type="evidence" value="ECO:0007669"/>
    <property type="project" value="TreeGrafter"/>
</dbReference>
<dbReference type="OrthoDB" id="8584262at2"/>
<dbReference type="STRING" id="546364.SAMN04489730_7272"/>
<name>A0A1K1SYW9_9PSEU</name>
<dbReference type="InterPro" id="IPR050679">
    <property type="entry name" value="Bact_HTH_transcr_reg"/>
</dbReference>
<dbReference type="GO" id="GO:0003677">
    <property type="term" value="F:DNA binding"/>
    <property type="evidence" value="ECO:0007669"/>
    <property type="project" value="UniProtKB-KW"/>
</dbReference>
<organism evidence="5 6">
    <name type="scientific">Amycolatopsis australiensis</name>
    <dbReference type="NCBI Taxonomy" id="546364"/>
    <lineage>
        <taxon>Bacteria</taxon>
        <taxon>Bacillati</taxon>
        <taxon>Actinomycetota</taxon>
        <taxon>Actinomycetes</taxon>
        <taxon>Pseudonocardiales</taxon>
        <taxon>Pseudonocardiaceae</taxon>
        <taxon>Amycolatopsis</taxon>
    </lineage>
</organism>
<reference evidence="6" key="1">
    <citation type="submission" date="2016-11" db="EMBL/GenBank/DDBJ databases">
        <authorList>
            <person name="Varghese N."/>
            <person name="Submissions S."/>
        </authorList>
    </citation>
    <scope>NUCLEOTIDE SEQUENCE [LARGE SCALE GENOMIC DNA]</scope>
    <source>
        <strain evidence="6">DSM 44671</strain>
    </source>
</reference>